<dbReference type="PATRIC" id="fig|1227490.4.peg.2025"/>
<gene>
    <name evidence="2" type="ORF">C479_09900</name>
</gene>
<name>M0BGT6_9EURY</name>
<protein>
    <submittedName>
        <fullName evidence="2">Uncharacterized protein</fullName>
    </submittedName>
</protein>
<comment type="caution">
    <text evidence="2">The sequence shown here is derived from an EMBL/GenBank/DDBJ whole genome shotgun (WGS) entry which is preliminary data.</text>
</comment>
<sequence>MSGSEKARLYANEVSESRGKMSGITAIRTKGFTASERSERAGRRLTQRRREATSAGKEECF</sequence>
<dbReference type="AlphaFoldDB" id="M0BGT6"/>
<accession>M0BGT6</accession>
<proteinExistence type="predicted"/>
<organism evidence="2 3">
    <name type="scientific">Halovivax asiaticus JCM 14624</name>
    <dbReference type="NCBI Taxonomy" id="1227490"/>
    <lineage>
        <taxon>Archaea</taxon>
        <taxon>Methanobacteriati</taxon>
        <taxon>Methanobacteriota</taxon>
        <taxon>Stenosarchaea group</taxon>
        <taxon>Halobacteria</taxon>
        <taxon>Halobacteriales</taxon>
        <taxon>Natrialbaceae</taxon>
        <taxon>Halovivax</taxon>
    </lineage>
</organism>
<evidence type="ECO:0000313" key="3">
    <source>
        <dbReference type="Proteomes" id="UP000011560"/>
    </source>
</evidence>
<reference evidence="2 3" key="1">
    <citation type="journal article" date="2014" name="PLoS Genet.">
        <title>Phylogenetically driven sequencing of extremely halophilic archaea reveals strategies for static and dynamic osmo-response.</title>
        <authorList>
            <person name="Becker E.A."/>
            <person name="Seitzer P.M."/>
            <person name="Tritt A."/>
            <person name="Larsen D."/>
            <person name="Krusor M."/>
            <person name="Yao A.I."/>
            <person name="Wu D."/>
            <person name="Madern D."/>
            <person name="Eisen J.A."/>
            <person name="Darling A.E."/>
            <person name="Facciotti M.T."/>
        </authorList>
    </citation>
    <scope>NUCLEOTIDE SEQUENCE [LARGE SCALE GENOMIC DNA]</scope>
    <source>
        <strain evidence="2 3">JCM 14624</strain>
    </source>
</reference>
<evidence type="ECO:0000256" key="1">
    <source>
        <dbReference type="SAM" id="MobiDB-lite"/>
    </source>
</evidence>
<feature type="region of interest" description="Disordered" evidence="1">
    <location>
        <begin position="1"/>
        <end position="61"/>
    </location>
</feature>
<feature type="compositionally biased region" description="Basic and acidic residues" evidence="1">
    <location>
        <begin position="36"/>
        <end position="61"/>
    </location>
</feature>
<dbReference type="Proteomes" id="UP000011560">
    <property type="component" value="Unassembled WGS sequence"/>
</dbReference>
<dbReference type="EMBL" id="AOIQ01000015">
    <property type="protein sequence ID" value="ELZ10101.1"/>
    <property type="molecule type" value="Genomic_DNA"/>
</dbReference>
<evidence type="ECO:0000313" key="2">
    <source>
        <dbReference type="EMBL" id="ELZ10101.1"/>
    </source>
</evidence>
<keyword evidence="3" id="KW-1185">Reference proteome</keyword>